<keyword evidence="1" id="KW-0812">Transmembrane</keyword>
<feature type="transmembrane region" description="Helical" evidence="1">
    <location>
        <begin position="12"/>
        <end position="33"/>
    </location>
</feature>
<evidence type="ECO:0000313" key="3">
    <source>
        <dbReference type="Proteomes" id="UP000192980"/>
    </source>
</evidence>
<feature type="transmembrane region" description="Helical" evidence="1">
    <location>
        <begin position="153"/>
        <end position="176"/>
    </location>
</feature>
<gene>
    <name evidence="2" type="ORF">SAMN05660862_1061</name>
</gene>
<sequence length="255" mass="28054">MLKIIKYVISDILRSRTIIAYMVLLLALAFSVLGMESNAEKGIVSLLNIVLFVVPLVSIIFATVYLYNSAEFIELLVSQPLKRTKIWGSIFLGLSGAITLAFLIGVGIPIIIFAWIPSGILLLVCGAGLSAIFVSIALWTAVQIRDKAKGIGLAILLWLYFALLFDALVLFLMFQFSDYPIENGMVALTMLNPIDITRIIILLEVDLSAMMGYTGAIFQNFFGTGGGMTLTAIILLLWITLPFLFSTLNFKKKDL</sequence>
<name>A0A1X7IMY4_9SPHI</name>
<organism evidence="2 3">
    <name type="scientific">Sphingobacterium psychroaquaticum</name>
    <dbReference type="NCBI Taxonomy" id="561061"/>
    <lineage>
        <taxon>Bacteria</taxon>
        <taxon>Pseudomonadati</taxon>
        <taxon>Bacteroidota</taxon>
        <taxon>Sphingobacteriia</taxon>
        <taxon>Sphingobacteriales</taxon>
        <taxon>Sphingobacteriaceae</taxon>
        <taxon>Sphingobacterium</taxon>
    </lineage>
</organism>
<feature type="transmembrane region" description="Helical" evidence="1">
    <location>
        <begin position="88"/>
        <end position="114"/>
    </location>
</feature>
<feature type="transmembrane region" description="Helical" evidence="1">
    <location>
        <begin position="45"/>
        <end position="67"/>
    </location>
</feature>
<keyword evidence="3" id="KW-1185">Reference proteome</keyword>
<feature type="transmembrane region" description="Helical" evidence="1">
    <location>
        <begin position="230"/>
        <end position="250"/>
    </location>
</feature>
<feature type="transmembrane region" description="Helical" evidence="1">
    <location>
        <begin position="196"/>
        <end position="218"/>
    </location>
</feature>
<protein>
    <submittedName>
        <fullName evidence="2">Cu-processing system permease protein</fullName>
    </submittedName>
</protein>
<dbReference type="AlphaFoldDB" id="A0A1X7IMY4"/>
<dbReference type="RefSeq" id="WP_085471869.1">
    <property type="nucleotide sequence ID" value="NZ_FXAU01000001.1"/>
</dbReference>
<keyword evidence="1" id="KW-0472">Membrane</keyword>
<proteinExistence type="predicted"/>
<accession>A0A1X7IMY4</accession>
<dbReference type="STRING" id="561061.SAMN05660862_1061"/>
<feature type="transmembrane region" description="Helical" evidence="1">
    <location>
        <begin position="120"/>
        <end position="141"/>
    </location>
</feature>
<dbReference type="EMBL" id="FXAU01000001">
    <property type="protein sequence ID" value="SMG16301.1"/>
    <property type="molecule type" value="Genomic_DNA"/>
</dbReference>
<reference evidence="2 3" key="1">
    <citation type="submission" date="2017-04" db="EMBL/GenBank/DDBJ databases">
        <authorList>
            <person name="Afonso C.L."/>
            <person name="Miller P.J."/>
            <person name="Scott M.A."/>
            <person name="Spackman E."/>
            <person name="Goraichik I."/>
            <person name="Dimitrov K.M."/>
            <person name="Suarez D.L."/>
            <person name="Swayne D.E."/>
        </authorList>
    </citation>
    <scope>NUCLEOTIDE SEQUENCE [LARGE SCALE GENOMIC DNA]</scope>
    <source>
        <strain evidence="2 3">DSM 22418</strain>
    </source>
</reference>
<keyword evidence="1" id="KW-1133">Transmembrane helix</keyword>
<dbReference type="Proteomes" id="UP000192980">
    <property type="component" value="Unassembled WGS sequence"/>
</dbReference>
<evidence type="ECO:0000313" key="2">
    <source>
        <dbReference type="EMBL" id="SMG16301.1"/>
    </source>
</evidence>
<evidence type="ECO:0000256" key="1">
    <source>
        <dbReference type="SAM" id="Phobius"/>
    </source>
</evidence>
<dbReference type="OrthoDB" id="1068411at2"/>